<gene>
    <name evidence="2" type="ORF">TNCT_689061</name>
</gene>
<name>A0A8X6M4K0_TRICU</name>
<feature type="compositionally biased region" description="Low complexity" evidence="1">
    <location>
        <begin position="79"/>
        <end position="90"/>
    </location>
</feature>
<feature type="region of interest" description="Disordered" evidence="1">
    <location>
        <begin position="63"/>
        <end position="113"/>
    </location>
</feature>
<proteinExistence type="predicted"/>
<organism evidence="2 3">
    <name type="scientific">Trichonephila clavata</name>
    <name type="common">Joro spider</name>
    <name type="synonym">Nephila clavata</name>
    <dbReference type="NCBI Taxonomy" id="2740835"/>
    <lineage>
        <taxon>Eukaryota</taxon>
        <taxon>Metazoa</taxon>
        <taxon>Ecdysozoa</taxon>
        <taxon>Arthropoda</taxon>
        <taxon>Chelicerata</taxon>
        <taxon>Arachnida</taxon>
        <taxon>Araneae</taxon>
        <taxon>Araneomorphae</taxon>
        <taxon>Entelegynae</taxon>
        <taxon>Araneoidea</taxon>
        <taxon>Nephilidae</taxon>
        <taxon>Trichonephila</taxon>
    </lineage>
</organism>
<dbReference type="EMBL" id="BMAO01009468">
    <property type="protein sequence ID" value="GFR31074.1"/>
    <property type="molecule type" value="Genomic_DNA"/>
</dbReference>
<accession>A0A8X6M4K0</accession>
<comment type="caution">
    <text evidence="2">The sequence shown here is derived from an EMBL/GenBank/DDBJ whole genome shotgun (WGS) entry which is preliminary data.</text>
</comment>
<protein>
    <submittedName>
        <fullName evidence="2">Uncharacterized protein</fullName>
    </submittedName>
</protein>
<evidence type="ECO:0000313" key="2">
    <source>
        <dbReference type="EMBL" id="GFR31074.1"/>
    </source>
</evidence>
<reference evidence="2" key="1">
    <citation type="submission" date="2020-07" db="EMBL/GenBank/DDBJ databases">
        <title>Multicomponent nature underlies the extraordinary mechanical properties of spider dragline silk.</title>
        <authorList>
            <person name="Kono N."/>
            <person name="Nakamura H."/>
            <person name="Mori M."/>
            <person name="Yoshida Y."/>
            <person name="Ohtoshi R."/>
            <person name="Malay A.D."/>
            <person name="Moran D.A.P."/>
            <person name="Tomita M."/>
            <person name="Numata K."/>
            <person name="Arakawa K."/>
        </authorList>
    </citation>
    <scope>NUCLEOTIDE SEQUENCE</scope>
</reference>
<evidence type="ECO:0000256" key="1">
    <source>
        <dbReference type="SAM" id="MobiDB-lite"/>
    </source>
</evidence>
<feature type="compositionally biased region" description="Polar residues" evidence="1">
    <location>
        <begin position="91"/>
        <end position="103"/>
    </location>
</feature>
<feature type="compositionally biased region" description="Polar residues" evidence="1">
    <location>
        <begin position="64"/>
        <end position="78"/>
    </location>
</feature>
<evidence type="ECO:0000313" key="3">
    <source>
        <dbReference type="Proteomes" id="UP000887116"/>
    </source>
</evidence>
<sequence>MMHVIHFRDVKFVNTTLVQGLQTSAALQALSPLYNEALVAIRIWKHLSETTVNEVEETIEPIYNTAQNTEKNLTPTPVTQESTSQRSSSTILPKQTSGHQQPGNFPKPEQIPNTTFEENFSNMSFLVPSFIFPPCTTPSDINHPFAVQFCKYMEEKRKQKSVPFLKRKFKSFKKKFLTKIIHRRNH</sequence>
<dbReference type="AlphaFoldDB" id="A0A8X6M4K0"/>
<dbReference type="Proteomes" id="UP000887116">
    <property type="component" value="Unassembled WGS sequence"/>
</dbReference>
<keyword evidence="3" id="KW-1185">Reference proteome</keyword>